<protein>
    <recommendedName>
        <fullName evidence="3">Glycosyltransferase</fullName>
    </recommendedName>
</protein>
<comment type="caution">
    <text evidence="1">The sequence shown here is derived from an EMBL/GenBank/DDBJ whole genome shotgun (WGS) entry which is preliminary data.</text>
</comment>
<dbReference type="SUPFAM" id="SSF53448">
    <property type="entry name" value="Nucleotide-diphospho-sugar transferases"/>
    <property type="match status" value="1"/>
</dbReference>
<organism evidence="1 2">
    <name type="scientific">Rosenbergiella australiborealis</name>
    <dbReference type="NCBI Taxonomy" id="1544696"/>
    <lineage>
        <taxon>Bacteria</taxon>
        <taxon>Pseudomonadati</taxon>
        <taxon>Pseudomonadota</taxon>
        <taxon>Gammaproteobacteria</taxon>
        <taxon>Enterobacterales</taxon>
        <taxon>Erwiniaceae</taxon>
        <taxon>Rosenbergiella</taxon>
    </lineage>
</organism>
<evidence type="ECO:0008006" key="3">
    <source>
        <dbReference type="Google" id="ProtNLM"/>
    </source>
</evidence>
<dbReference type="InterPro" id="IPR029044">
    <property type="entry name" value="Nucleotide-diphossugar_trans"/>
</dbReference>
<dbReference type="Proteomes" id="UP000786875">
    <property type="component" value="Unassembled WGS sequence"/>
</dbReference>
<evidence type="ECO:0000313" key="1">
    <source>
        <dbReference type="EMBL" id="MBT0727798.1"/>
    </source>
</evidence>
<dbReference type="RefSeq" id="WP_214214604.1">
    <property type="nucleotide sequence ID" value="NZ_JABBFO010000009.1"/>
</dbReference>
<accession>A0ABS5TA11</accession>
<sequence length="223" mass="26490">MKIVTVLRSGGDYDENHVRWIHRQLPDNYEKICLTDLDIPDIKTIKLRTNFPGWWSKIELFNPDLIDDDIFYIDLDVVVVGDITELTEQRELMMLEDFFSQEMYNSAMMFIPHNEKMKVWKTFNKYPEQFMTRYKKGGDQEFISRILPHAKNWQHLFPGKICSYKKHVVKKSKKYSLSVGNGKLPDDIRIVFFHGKPRPWNSGEKWVPSLQLEKEKGSHDFSK</sequence>
<dbReference type="EMBL" id="JABBFO010000009">
    <property type="protein sequence ID" value="MBT0727798.1"/>
    <property type="molecule type" value="Genomic_DNA"/>
</dbReference>
<proteinExistence type="predicted"/>
<evidence type="ECO:0000313" key="2">
    <source>
        <dbReference type="Proteomes" id="UP000786875"/>
    </source>
</evidence>
<keyword evidence="2" id="KW-1185">Reference proteome</keyword>
<reference evidence="1 2" key="1">
    <citation type="submission" date="2020-04" db="EMBL/GenBank/DDBJ databases">
        <title>Genome sequencing of Rosenbergiella species.</title>
        <authorList>
            <person name="Alvarez-Perez S."/>
            <person name="Lievens B."/>
        </authorList>
    </citation>
    <scope>NUCLEOTIDE SEQUENCE [LARGE SCALE GENOMIC DNA]</scope>
    <source>
        <strain evidence="1 2">CdVSA20.1</strain>
    </source>
</reference>
<gene>
    <name evidence="1" type="ORF">HGT73_10525</name>
</gene>
<name>A0ABS5TA11_9GAMM</name>
<dbReference type="Gene3D" id="3.90.550.10">
    <property type="entry name" value="Spore Coat Polysaccharide Biosynthesis Protein SpsA, Chain A"/>
    <property type="match status" value="1"/>
</dbReference>